<protein>
    <submittedName>
        <fullName evidence="7">Uncharacterized protein</fullName>
    </submittedName>
</protein>
<sequence>MSSFVLYSYTPSDTFLASFIANGPPARVANAGISIPLGIFIGLMASFIQSVGLAIQRRSHVLNSQRPKPEQIAEYRRPLWLFGFIIFITSNVFGSVAQIASLPVVILAPLGAVSLLWNALFARLMLRPPLILGTALIGGGAALIAVYGVVPGPETSRSVNELIALFARPAFLAWFCVEGAIVVVCLIVTHIIEYSFKRRLILQSDDGLVQPSSTSPEGPPPLSPLSVSLGFQHSECDEAATHDTHERTPLLDGKKNVPRSPFTESGLLDDRTQLLVALAYAAASGIMSGLCLIFAKSGVELLLLTLGGSNQFYRWEAWILVGGLVVFALGQLWYLNQALRLADPAFVCPSAFCFYNFSSILNGLVYYDQIRQLNGLNICLVIIGMVTLLVGVWSISAVAGVEQVWPDEGEVAEEDDREGLGLEPSVDSEAGQPSSPATVPCGWIEEARRPTAVPMDRQAYSDGAFVVESAPCGRSRRKIVRSCTERFSPATSMGLGPSRRRSTTAVEFRGMGGPRLSVPSSAGLGGGPVMSPGGLTIGLSPMSPGFGVVAGTGRARRTSGLGGGDDGRRGTVGEGDAVQTGGSSRWRWVAGWAARRRANQGGTNTEPGT</sequence>
<evidence type="ECO:0000313" key="8">
    <source>
        <dbReference type="Proteomes" id="UP000053989"/>
    </source>
</evidence>
<dbReference type="Proteomes" id="UP000053989">
    <property type="component" value="Unassembled WGS sequence"/>
</dbReference>
<accession>A0A0C3E090</accession>
<feature type="compositionally biased region" description="Acidic residues" evidence="5">
    <location>
        <begin position="408"/>
        <end position="417"/>
    </location>
</feature>
<comment type="subcellular location">
    <subcellularLocation>
        <location evidence="1">Membrane</location>
        <topology evidence="1">Multi-pass membrane protein</topology>
    </subcellularLocation>
</comment>
<feature type="region of interest" description="Disordered" evidence="5">
    <location>
        <begin position="554"/>
        <end position="586"/>
    </location>
</feature>
<dbReference type="Pfam" id="PF05653">
    <property type="entry name" value="Mg_trans_NIPA"/>
    <property type="match status" value="2"/>
</dbReference>
<dbReference type="GO" id="GO:0015095">
    <property type="term" value="F:magnesium ion transmembrane transporter activity"/>
    <property type="evidence" value="ECO:0007669"/>
    <property type="project" value="InterPro"/>
</dbReference>
<evidence type="ECO:0000256" key="2">
    <source>
        <dbReference type="ARBA" id="ARBA00022692"/>
    </source>
</evidence>
<evidence type="ECO:0000256" key="6">
    <source>
        <dbReference type="SAM" id="Phobius"/>
    </source>
</evidence>
<organism evidence="7 8">
    <name type="scientific">Scleroderma citrinum Foug A</name>
    <dbReference type="NCBI Taxonomy" id="1036808"/>
    <lineage>
        <taxon>Eukaryota</taxon>
        <taxon>Fungi</taxon>
        <taxon>Dikarya</taxon>
        <taxon>Basidiomycota</taxon>
        <taxon>Agaricomycotina</taxon>
        <taxon>Agaricomycetes</taxon>
        <taxon>Agaricomycetidae</taxon>
        <taxon>Boletales</taxon>
        <taxon>Sclerodermatineae</taxon>
        <taxon>Sclerodermataceae</taxon>
        <taxon>Scleroderma</taxon>
    </lineage>
</organism>
<dbReference type="InParanoid" id="A0A0C3E090"/>
<feature type="transmembrane region" description="Helical" evidence="6">
    <location>
        <begin position="346"/>
        <end position="367"/>
    </location>
</feature>
<dbReference type="HOGENOM" id="CLU_011406_0_0_1"/>
<keyword evidence="3 6" id="KW-1133">Transmembrane helix</keyword>
<feature type="compositionally biased region" description="Basic and acidic residues" evidence="5">
    <location>
        <begin position="241"/>
        <end position="255"/>
    </location>
</feature>
<gene>
    <name evidence="7" type="ORF">SCLCIDRAFT_356098</name>
</gene>
<feature type="transmembrane region" description="Helical" evidence="6">
    <location>
        <begin position="33"/>
        <end position="55"/>
    </location>
</feature>
<evidence type="ECO:0000256" key="1">
    <source>
        <dbReference type="ARBA" id="ARBA00004141"/>
    </source>
</evidence>
<reference evidence="8" key="2">
    <citation type="submission" date="2015-01" db="EMBL/GenBank/DDBJ databases">
        <title>Evolutionary Origins and Diversification of the Mycorrhizal Mutualists.</title>
        <authorList>
            <consortium name="DOE Joint Genome Institute"/>
            <consortium name="Mycorrhizal Genomics Consortium"/>
            <person name="Kohler A."/>
            <person name="Kuo A."/>
            <person name="Nagy L.G."/>
            <person name="Floudas D."/>
            <person name="Copeland A."/>
            <person name="Barry K.W."/>
            <person name="Cichocki N."/>
            <person name="Veneault-Fourrey C."/>
            <person name="LaButti K."/>
            <person name="Lindquist E.A."/>
            <person name="Lipzen A."/>
            <person name="Lundell T."/>
            <person name="Morin E."/>
            <person name="Murat C."/>
            <person name="Riley R."/>
            <person name="Ohm R."/>
            <person name="Sun H."/>
            <person name="Tunlid A."/>
            <person name="Henrissat B."/>
            <person name="Grigoriev I.V."/>
            <person name="Hibbett D.S."/>
            <person name="Martin F."/>
        </authorList>
    </citation>
    <scope>NUCLEOTIDE SEQUENCE [LARGE SCALE GENOMIC DNA]</scope>
    <source>
        <strain evidence="8">Foug A</strain>
    </source>
</reference>
<evidence type="ECO:0000256" key="5">
    <source>
        <dbReference type="SAM" id="MobiDB-lite"/>
    </source>
</evidence>
<feature type="transmembrane region" description="Helical" evidence="6">
    <location>
        <begin position="373"/>
        <end position="395"/>
    </location>
</feature>
<evidence type="ECO:0000313" key="7">
    <source>
        <dbReference type="EMBL" id="KIM66190.1"/>
    </source>
</evidence>
<feature type="transmembrane region" description="Helical" evidence="6">
    <location>
        <begin position="75"/>
        <end position="93"/>
    </location>
</feature>
<dbReference type="PANTHER" id="PTHR12570">
    <property type="match status" value="1"/>
</dbReference>
<keyword evidence="8" id="KW-1185">Reference proteome</keyword>
<evidence type="ECO:0000256" key="3">
    <source>
        <dbReference type="ARBA" id="ARBA00022989"/>
    </source>
</evidence>
<dbReference type="PANTHER" id="PTHR12570:SF86">
    <property type="entry name" value="ADR321CP"/>
    <property type="match status" value="1"/>
</dbReference>
<feature type="transmembrane region" description="Helical" evidence="6">
    <location>
        <begin position="130"/>
        <end position="150"/>
    </location>
</feature>
<feature type="transmembrane region" description="Helical" evidence="6">
    <location>
        <begin position="170"/>
        <end position="192"/>
    </location>
</feature>
<dbReference type="OrthoDB" id="2504919at2759"/>
<dbReference type="AlphaFoldDB" id="A0A0C3E090"/>
<reference evidence="7 8" key="1">
    <citation type="submission" date="2014-04" db="EMBL/GenBank/DDBJ databases">
        <authorList>
            <consortium name="DOE Joint Genome Institute"/>
            <person name="Kuo A."/>
            <person name="Kohler A."/>
            <person name="Nagy L.G."/>
            <person name="Floudas D."/>
            <person name="Copeland A."/>
            <person name="Barry K.W."/>
            <person name="Cichocki N."/>
            <person name="Veneault-Fourrey C."/>
            <person name="LaButti K."/>
            <person name="Lindquist E.A."/>
            <person name="Lipzen A."/>
            <person name="Lundell T."/>
            <person name="Morin E."/>
            <person name="Murat C."/>
            <person name="Sun H."/>
            <person name="Tunlid A."/>
            <person name="Henrissat B."/>
            <person name="Grigoriev I.V."/>
            <person name="Hibbett D.S."/>
            <person name="Martin F."/>
            <person name="Nordberg H.P."/>
            <person name="Cantor M.N."/>
            <person name="Hua S.X."/>
        </authorList>
    </citation>
    <scope>NUCLEOTIDE SEQUENCE [LARGE SCALE GENOMIC DNA]</scope>
    <source>
        <strain evidence="7 8">Foug A</strain>
    </source>
</reference>
<proteinExistence type="predicted"/>
<feature type="region of interest" description="Disordered" evidence="5">
    <location>
        <begin position="408"/>
        <end position="440"/>
    </location>
</feature>
<keyword evidence="2 6" id="KW-0812">Transmembrane</keyword>
<feature type="region of interest" description="Disordered" evidence="5">
    <location>
        <begin position="241"/>
        <end position="264"/>
    </location>
</feature>
<evidence type="ECO:0000256" key="4">
    <source>
        <dbReference type="ARBA" id="ARBA00023136"/>
    </source>
</evidence>
<feature type="transmembrane region" description="Helical" evidence="6">
    <location>
        <begin position="315"/>
        <end position="334"/>
    </location>
</feature>
<dbReference type="GO" id="GO:0016020">
    <property type="term" value="C:membrane"/>
    <property type="evidence" value="ECO:0007669"/>
    <property type="project" value="UniProtKB-SubCell"/>
</dbReference>
<dbReference type="InterPro" id="IPR008521">
    <property type="entry name" value="Mg_trans_NIPA"/>
</dbReference>
<dbReference type="EMBL" id="KN822018">
    <property type="protein sequence ID" value="KIM66190.1"/>
    <property type="molecule type" value="Genomic_DNA"/>
</dbReference>
<feature type="transmembrane region" description="Helical" evidence="6">
    <location>
        <begin position="99"/>
        <end position="118"/>
    </location>
</feature>
<keyword evidence="4 6" id="KW-0472">Membrane</keyword>
<name>A0A0C3E090_9AGAM</name>